<evidence type="ECO:0000256" key="6">
    <source>
        <dbReference type="ARBA" id="ARBA00038179"/>
    </source>
</evidence>
<evidence type="ECO:0000313" key="10">
    <source>
        <dbReference type="Proteomes" id="UP000011185"/>
    </source>
</evidence>
<comment type="similarity">
    <text evidence="6">Belongs to the TRAPP small subunits family. TRAPPC4 subfamily.</text>
</comment>
<gene>
    <name evidence="9" type="ORF">THOM_2807</name>
</gene>
<dbReference type="GO" id="GO:0030008">
    <property type="term" value="C:TRAPP complex"/>
    <property type="evidence" value="ECO:0007669"/>
    <property type="project" value="UniProtKB-UniRule"/>
</dbReference>
<dbReference type="Proteomes" id="UP000011185">
    <property type="component" value="Unassembled WGS sequence"/>
</dbReference>
<evidence type="ECO:0000256" key="8">
    <source>
        <dbReference type="SAM" id="MobiDB-lite"/>
    </source>
</evidence>
<keyword evidence="2 7" id="KW-0813">Transport</keyword>
<evidence type="ECO:0000256" key="7">
    <source>
        <dbReference type="RuleBase" id="RU366065"/>
    </source>
</evidence>
<feature type="region of interest" description="Disordered" evidence="8">
    <location>
        <begin position="64"/>
        <end position="93"/>
    </location>
</feature>
<dbReference type="SUPFAM" id="SSF64356">
    <property type="entry name" value="SNARE-like"/>
    <property type="match status" value="1"/>
</dbReference>
<dbReference type="OMA" id="PINLCTF"/>
<dbReference type="GO" id="GO:0005794">
    <property type="term" value="C:Golgi apparatus"/>
    <property type="evidence" value="ECO:0007669"/>
    <property type="project" value="UniProtKB-SubCell"/>
</dbReference>
<evidence type="ECO:0000256" key="5">
    <source>
        <dbReference type="ARBA" id="ARBA00023034"/>
    </source>
</evidence>
<dbReference type="InterPro" id="IPR011012">
    <property type="entry name" value="Longin-like_dom_sf"/>
</dbReference>
<dbReference type="GO" id="GO:0005783">
    <property type="term" value="C:endoplasmic reticulum"/>
    <property type="evidence" value="ECO:0007669"/>
    <property type="project" value="UniProtKB-SubCell"/>
</dbReference>
<accession>L7JS23</accession>
<protein>
    <recommendedName>
        <fullName evidence="7">Trafficking protein particle complex subunit</fullName>
    </recommendedName>
</protein>
<reference evidence="9 10" key="1">
    <citation type="journal article" date="2012" name="PLoS Pathog.">
        <title>The genome of the obligate intracellular parasite Trachipleistophora hominis: new insights into microsporidian genome dynamics and reductive evolution.</title>
        <authorList>
            <person name="Heinz E."/>
            <person name="Williams T.A."/>
            <person name="Nakjang S."/>
            <person name="Noel C.J."/>
            <person name="Swan D.C."/>
            <person name="Goldberg A.V."/>
            <person name="Harris S.R."/>
            <person name="Weinmaier T."/>
            <person name="Markert S."/>
            <person name="Becher D."/>
            <person name="Bernhardt J."/>
            <person name="Dagan T."/>
            <person name="Hacker C."/>
            <person name="Lucocq J.M."/>
            <person name="Schweder T."/>
            <person name="Rattei T."/>
            <person name="Hall N."/>
            <person name="Hirt R.P."/>
            <person name="Embley T.M."/>
        </authorList>
    </citation>
    <scope>NUCLEOTIDE SEQUENCE [LARGE SCALE GENOMIC DNA]</scope>
</reference>
<dbReference type="EMBL" id="JH994055">
    <property type="protein sequence ID" value="ELQ74268.1"/>
    <property type="molecule type" value="Genomic_DNA"/>
</dbReference>
<dbReference type="STRING" id="72359.L7JS23"/>
<dbReference type="PANTHER" id="PTHR23249">
    <property type="entry name" value="TRAFFICKING PROTEIN PARTICLE COMPLEX SUBUNIT"/>
    <property type="match status" value="1"/>
</dbReference>
<evidence type="ECO:0000256" key="3">
    <source>
        <dbReference type="ARBA" id="ARBA00022824"/>
    </source>
</evidence>
<dbReference type="HOGENOM" id="CLU_1385052_0_0_1"/>
<proteinExistence type="inferred from homology"/>
<dbReference type="AlphaFoldDB" id="L7JS23"/>
<keyword evidence="3 7" id="KW-0256">Endoplasmic reticulum</keyword>
<dbReference type="InParanoid" id="L7JS23"/>
<keyword evidence="10" id="KW-1185">Reference proteome</keyword>
<comment type="subcellular location">
    <subcellularLocation>
        <location evidence="7">Endoplasmic reticulum</location>
    </subcellularLocation>
    <subcellularLocation>
        <location evidence="7">Golgi apparatus</location>
        <location evidence="7">cis-Golgi network</location>
    </subcellularLocation>
    <subcellularLocation>
        <location evidence="1">Golgi apparatus</location>
    </subcellularLocation>
</comment>
<keyword evidence="4 7" id="KW-0931">ER-Golgi transport</keyword>
<name>L7JS23_TRAHO</name>
<comment type="subunit">
    <text evidence="7">Part of the multisubunit transport protein particle (TRAPP) complex.</text>
</comment>
<evidence type="ECO:0000256" key="1">
    <source>
        <dbReference type="ARBA" id="ARBA00004555"/>
    </source>
</evidence>
<dbReference type="OrthoDB" id="246406at2759"/>
<evidence type="ECO:0000256" key="2">
    <source>
        <dbReference type="ARBA" id="ARBA00022448"/>
    </source>
</evidence>
<dbReference type="InterPro" id="IPR007233">
    <property type="entry name" value="TRAPPC"/>
</dbReference>
<dbReference type="VEuPathDB" id="MicrosporidiaDB:THOM_2807"/>
<evidence type="ECO:0000313" key="9">
    <source>
        <dbReference type="EMBL" id="ELQ74268.1"/>
    </source>
</evidence>
<keyword evidence="5 7" id="KW-0333">Golgi apparatus</keyword>
<feature type="compositionally biased region" description="Polar residues" evidence="8">
    <location>
        <begin position="79"/>
        <end position="93"/>
    </location>
</feature>
<evidence type="ECO:0000256" key="4">
    <source>
        <dbReference type="ARBA" id="ARBA00022892"/>
    </source>
</evidence>
<dbReference type="SMART" id="SM01399">
    <property type="entry name" value="Sybindin"/>
    <property type="match status" value="1"/>
</dbReference>
<sequence>MSISSFFIVNKSGGMIYKFLKQEEGITKDNSTNRNDKSNENITDESKHLKVTSSENNIDKTITNKTEQNKDELKRTNKKANANSHTQRASNQNAGVQLCTTNLNNLLVLNSTLHTIHQMASTIYGQSQKFYIYFTGLTLTMFKTMTGYTFIFVGDEKASDKLVYDVYKEFNLYVLRNPAYMDDMPINLCTFKPNKYF</sequence>
<dbReference type="GO" id="GO:0006888">
    <property type="term" value="P:endoplasmic reticulum to Golgi vesicle-mediated transport"/>
    <property type="evidence" value="ECO:0007669"/>
    <property type="project" value="UniProtKB-UniRule"/>
</dbReference>
<dbReference type="PANTHER" id="PTHR23249:SF15">
    <property type="entry name" value="TRAFFICKING PROTEIN PARTICLE COMPLEX SUBUNIT 4"/>
    <property type="match status" value="1"/>
</dbReference>
<dbReference type="Pfam" id="PF04099">
    <property type="entry name" value="Sybindin"/>
    <property type="match status" value="1"/>
</dbReference>
<dbReference type="Gene3D" id="3.30.450.70">
    <property type="match status" value="1"/>
</dbReference>
<organism evidence="9 10">
    <name type="scientific">Trachipleistophora hominis</name>
    <name type="common">Microsporidian parasite</name>
    <dbReference type="NCBI Taxonomy" id="72359"/>
    <lineage>
        <taxon>Eukaryota</taxon>
        <taxon>Fungi</taxon>
        <taxon>Fungi incertae sedis</taxon>
        <taxon>Microsporidia</taxon>
        <taxon>Pleistophoridae</taxon>
        <taxon>Trachipleistophora</taxon>
    </lineage>
</organism>